<keyword evidence="3" id="KW-1185">Reference proteome</keyword>
<reference evidence="2" key="1">
    <citation type="submission" date="2023-10" db="EMBL/GenBank/DDBJ databases">
        <title>Genome assembly of Pristionchus species.</title>
        <authorList>
            <person name="Yoshida K."/>
            <person name="Sommer R.J."/>
        </authorList>
    </citation>
    <scope>NUCLEOTIDE SEQUENCE</scope>
    <source>
        <strain evidence="2">RS5133</strain>
    </source>
</reference>
<dbReference type="AlphaFoldDB" id="A0AAV5WVU5"/>
<evidence type="ECO:0000313" key="3">
    <source>
        <dbReference type="Proteomes" id="UP001432322"/>
    </source>
</evidence>
<proteinExistence type="predicted"/>
<accession>A0AAV5WVU5</accession>
<sequence length="192" mass="22035">ANTVDETEQPDGAEPSEENTETSDSTGQSEVLPAAIATDLPKEEKPAEAAAEQPFVDSFGWTHYPWKKFPITKHRFQVKKDCGCQIAWIKKVYTRRQPKPVVYLAHSTYIPLHRRRCPFHGHAHHHHHHGLGGCTSCGFHHHHHHHHRKPIRTVQHVTVHHASKPCFKKPIVNHITKVHHVGHHHDHHGHHL</sequence>
<organism evidence="2 3">
    <name type="scientific">Pristionchus fissidentatus</name>
    <dbReference type="NCBI Taxonomy" id="1538716"/>
    <lineage>
        <taxon>Eukaryota</taxon>
        <taxon>Metazoa</taxon>
        <taxon>Ecdysozoa</taxon>
        <taxon>Nematoda</taxon>
        <taxon>Chromadorea</taxon>
        <taxon>Rhabditida</taxon>
        <taxon>Rhabditina</taxon>
        <taxon>Diplogasteromorpha</taxon>
        <taxon>Diplogasteroidea</taxon>
        <taxon>Neodiplogasteridae</taxon>
        <taxon>Pristionchus</taxon>
    </lineage>
</organism>
<evidence type="ECO:0000313" key="2">
    <source>
        <dbReference type="EMBL" id="GMT35211.1"/>
    </source>
</evidence>
<name>A0AAV5WVU5_9BILA</name>
<dbReference type="Proteomes" id="UP001432322">
    <property type="component" value="Unassembled WGS sequence"/>
</dbReference>
<protein>
    <submittedName>
        <fullName evidence="2">Uncharacterized protein</fullName>
    </submittedName>
</protein>
<dbReference type="EMBL" id="BTSY01000007">
    <property type="protein sequence ID" value="GMT35211.1"/>
    <property type="molecule type" value="Genomic_DNA"/>
</dbReference>
<feature type="non-terminal residue" evidence="2">
    <location>
        <position position="1"/>
    </location>
</feature>
<comment type="caution">
    <text evidence="2">The sequence shown here is derived from an EMBL/GenBank/DDBJ whole genome shotgun (WGS) entry which is preliminary data.</text>
</comment>
<evidence type="ECO:0000256" key="1">
    <source>
        <dbReference type="SAM" id="MobiDB-lite"/>
    </source>
</evidence>
<feature type="compositionally biased region" description="Acidic residues" evidence="1">
    <location>
        <begin position="1"/>
        <end position="21"/>
    </location>
</feature>
<feature type="non-terminal residue" evidence="2">
    <location>
        <position position="192"/>
    </location>
</feature>
<gene>
    <name evidence="2" type="ORF">PFISCL1PPCAC_26508</name>
</gene>
<feature type="region of interest" description="Disordered" evidence="1">
    <location>
        <begin position="1"/>
        <end position="50"/>
    </location>
</feature>